<dbReference type="GO" id="GO:0009279">
    <property type="term" value="C:cell outer membrane"/>
    <property type="evidence" value="ECO:0007669"/>
    <property type="project" value="UniProtKB-SubCell"/>
</dbReference>
<keyword evidence="5" id="KW-1185">Reference proteome</keyword>
<gene>
    <name evidence="4" type="ORF">A5892_05790</name>
</gene>
<dbReference type="EMBL" id="CP015243">
    <property type="protein sequence ID" value="ANF59513.1"/>
    <property type="molecule type" value="Genomic_DNA"/>
</dbReference>
<dbReference type="InterPro" id="IPR010131">
    <property type="entry name" value="MdtP/NodT-like"/>
</dbReference>
<evidence type="ECO:0000256" key="1">
    <source>
        <dbReference type="ARBA" id="ARBA00007613"/>
    </source>
</evidence>
<name>A0A172YJV7_9GAMM</name>
<evidence type="ECO:0000256" key="2">
    <source>
        <dbReference type="RuleBase" id="RU362097"/>
    </source>
</evidence>
<evidence type="ECO:0000256" key="3">
    <source>
        <dbReference type="SAM" id="MobiDB-lite"/>
    </source>
</evidence>
<dbReference type="AlphaFoldDB" id="A0A172YJV7"/>
<feature type="compositionally biased region" description="Gly residues" evidence="3">
    <location>
        <begin position="112"/>
        <end position="126"/>
    </location>
</feature>
<sequence>MSIPSWFPACALALALGGCVTVGPDYQRPEVDLGIRFKEAEGWKPATPADDQAKGAWWRAFDDPLLDRLLDQVELSNQNVAQYAAQYRQALALTDAARADRYPSATLEGSGTRSGGGGGASAGGSGSTASRSDSNDSVSAELSLSWELDLWGKLRRGVEEDRASAQSSAAELANATLSAQSSLAQDYFSLRVLDQRIALYDQTIAAYQRYLQVVSHQYDAGQTSRADVAQAQTQVDGAQASRLDLVWRRAQYEHAIAILIGRPPAEFALARIDGYTPNLPSIPVGMPSALLERRPDIAAAERDMASANAAVGVAIAGYYPDLTLSASGAYQDSGLSKLFSISNRFWSLGPSLSQSLFDGGATAAEVAQARAGYDAQVASYRQTVLDALGEVEDSLVELRTLDDELAARRRAAQSAEESARVTYNQYREGMIDYLDVATTQQTSLEQRQSVLELVNDQLVASVQLVVALGGDWSVSEIP</sequence>
<dbReference type="SUPFAM" id="SSF56954">
    <property type="entry name" value="Outer membrane efflux proteins (OEP)"/>
    <property type="match status" value="1"/>
</dbReference>
<dbReference type="PANTHER" id="PTHR30203:SF33">
    <property type="entry name" value="BLR4455 PROTEIN"/>
    <property type="match status" value="1"/>
</dbReference>
<dbReference type="Proteomes" id="UP000077875">
    <property type="component" value="Chromosome"/>
</dbReference>
<keyword evidence="2" id="KW-0812">Transmembrane</keyword>
<dbReference type="Gene3D" id="1.20.1600.10">
    <property type="entry name" value="Outer membrane efflux proteins (OEP)"/>
    <property type="match status" value="1"/>
</dbReference>
<accession>A0A172YJV7</accession>
<dbReference type="PANTHER" id="PTHR30203">
    <property type="entry name" value="OUTER MEMBRANE CATION EFFLUX PROTEIN"/>
    <property type="match status" value="1"/>
</dbReference>
<evidence type="ECO:0000313" key="4">
    <source>
        <dbReference type="EMBL" id="ANF59513.1"/>
    </source>
</evidence>
<dbReference type="GO" id="GO:0015562">
    <property type="term" value="F:efflux transmembrane transporter activity"/>
    <property type="evidence" value="ECO:0007669"/>
    <property type="project" value="InterPro"/>
</dbReference>
<organism evidence="4 5">
    <name type="scientific">Halotalea alkalilenta</name>
    <dbReference type="NCBI Taxonomy" id="376489"/>
    <lineage>
        <taxon>Bacteria</taxon>
        <taxon>Pseudomonadati</taxon>
        <taxon>Pseudomonadota</taxon>
        <taxon>Gammaproteobacteria</taxon>
        <taxon>Oceanospirillales</taxon>
        <taxon>Halomonadaceae</taxon>
        <taxon>Halotalea</taxon>
    </lineage>
</organism>
<evidence type="ECO:0000313" key="5">
    <source>
        <dbReference type="Proteomes" id="UP000077875"/>
    </source>
</evidence>
<proteinExistence type="inferred from homology"/>
<feature type="region of interest" description="Disordered" evidence="3">
    <location>
        <begin position="104"/>
        <end position="136"/>
    </location>
</feature>
<comment type="subcellular location">
    <subcellularLocation>
        <location evidence="2">Cell outer membrane</location>
        <topology evidence="2">Lipid-anchor</topology>
    </subcellularLocation>
</comment>
<dbReference type="KEGG" id="haa:A5892_05790"/>
<dbReference type="InterPro" id="IPR003423">
    <property type="entry name" value="OMP_efflux"/>
</dbReference>
<protein>
    <submittedName>
        <fullName evidence="4">RND transporter</fullName>
    </submittedName>
</protein>
<keyword evidence="2" id="KW-1134">Transmembrane beta strand</keyword>
<reference evidence="4 5" key="1">
    <citation type="submission" date="2016-04" db="EMBL/GenBank/DDBJ databases">
        <title>Complete Genome Sequence of Halotalea alkalilenta IHB B 13600.</title>
        <authorList>
            <person name="Swarnkar M.K."/>
            <person name="Sharma A."/>
            <person name="Kaushal K."/>
            <person name="Soni R."/>
            <person name="Rana S."/>
            <person name="Singh A.K."/>
            <person name="Gulati A."/>
        </authorList>
    </citation>
    <scope>NUCLEOTIDE SEQUENCE [LARGE SCALE GENOMIC DNA]</scope>
    <source>
        <strain evidence="4 5">IHB B 13600</strain>
    </source>
</reference>
<keyword evidence="2" id="KW-0564">Palmitate</keyword>
<dbReference type="Pfam" id="PF02321">
    <property type="entry name" value="OEP"/>
    <property type="match status" value="2"/>
</dbReference>
<dbReference type="Gene3D" id="2.20.200.10">
    <property type="entry name" value="Outer membrane efflux proteins (OEP)"/>
    <property type="match status" value="1"/>
</dbReference>
<keyword evidence="2" id="KW-0472">Membrane</keyword>
<comment type="similarity">
    <text evidence="1 2">Belongs to the outer membrane factor (OMF) (TC 1.B.17) family.</text>
</comment>
<dbReference type="STRING" id="376489.A5892_05790"/>
<feature type="compositionally biased region" description="Low complexity" evidence="3">
    <location>
        <begin position="127"/>
        <end position="136"/>
    </location>
</feature>
<keyword evidence="2" id="KW-0449">Lipoprotein</keyword>
<dbReference type="NCBIfam" id="TIGR01845">
    <property type="entry name" value="outer_NodT"/>
    <property type="match status" value="1"/>
</dbReference>